<reference evidence="1 2" key="1">
    <citation type="submission" date="2023-09" db="EMBL/GenBank/DDBJ databases">
        <authorList>
            <person name="Rey-Velasco X."/>
        </authorList>
    </citation>
    <scope>NUCLEOTIDE SEQUENCE [LARGE SCALE GENOMIC DNA]</scope>
    <source>
        <strain evidence="1 2">P385</strain>
    </source>
</reference>
<dbReference type="RefSeq" id="WP_311657208.1">
    <property type="nucleotide sequence ID" value="NZ_JAVRHY010000002.1"/>
</dbReference>
<protein>
    <submittedName>
        <fullName evidence="1">DUF1329 domain-containing protein</fullName>
    </submittedName>
</protein>
<dbReference type="InterPro" id="IPR010752">
    <property type="entry name" value="DUF1329"/>
</dbReference>
<dbReference type="Proteomes" id="UP001259982">
    <property type="component" value="Unassembled WGS sequence"/>
</dbReference>
<sequence>MHIRKYDFDYGRRKMMEKTAKGLGYAGVLGSVWPMLAKGQSTDIKMAYPDEQISIEEHTKGKISVGDTITADNLEHVEHLLDPITVQEVRDDGRQIGIREATTDVLDLFEEPFLEQTIANRGKTVVDDDGNIWFEKKGVPAKGGLPFPEPKNAYEAQANINYGWGRHNYSQYAIKDWDIGPDGDVQYQYEFVWSELQVTVRPDGKVWNNEKDMLRYQSVFFTAPNEQSGTSFLNTWPYDQRQFPGLVGYLPAFKRVREYPTNQRFEPLVPGITVFLSNAWAAGDPLATWGNMKIVGRQPMLGDFHGGWDEGHKDDPNWGMGVHGGPKGQTYWNTTQELCPECIVIDLEPTKYPRTPVGKRRTWLDARNGEFVRSVDYDRKGNIWKSWQAGFSKYTGMKTGEGHEPWSWRWVHCHDIQSGRMSRFYQANEVTGGYKSEWNTDGDDAYDKYLTTQAMRRLGA</sequence>
<comment type="caution">
    <text evidence="1">The sequence shown here is derived from an EMBL/GenBank/DDBJ whole genome shotgun (WGS) entry which is preliminary data.</text>
</comment>
<organism evidence="1 2">
    <name type="scientific">Spectribacter acetivorans</name>
    <dbReference type="NCBI Taxonomy" id="3075603"/>
    <lineage>
        <taxon>Bacteria</taxon>
        <taxon>Pseudomonadati</taxon>
        <taxon>Pseudomonadota</taxon>
        <taxon>Gammaproteobacteria</taxon>
        <taxon>Salinisphaerales</taxon>
        <taxon>Salinisphaeraceae</taxon>
        <taxon>Spectribacter</taxon>
    </lineage>
</organism>
<dbReference type="Pfam" id="PF07044">
    <property type="entry name" value="DUF1329"/>
    <property type="match status" value="1"/>
</dbReference>
<evidence type="ECO:0000313" key="1">
    <source>
        <dbReference type="EMBL" id="MDT0617436.1"/>
    </source>
</evidence>
<dbReference type="EMBL" id="JAVRHY010000002">
    <property type="protein sequence ID" value="MDT0617436.1"/>
    <property type="molecule type" value="Genomic_DNA"/>
</dbReference>
<proteinExistence type="predicted"/>
<accession>A0ABU3B4R6</accession>
<gene>
    <name evidence="1" type="ORF">RM531_03040</name>
</gene>
<dbReference type="Gene3D" id="2.50.20.10">
    <property type="entry name" value="Lipoprotein localisation LolA/LolB/LppX"/>
    <property type="match status" value="1"/>
</dbReference>
<name>A0ABU3B4R6_9GAMM</name>
<keyword evidence="2" id="KW-1185">Reference proteome</keyword>
<evidence type="ECO:0000313" key="2">
    <source>
        <dbReference type="Proteomes" id="UP001259982"/>
    </source>
</evidence>